<comment type="caution">
    <text evidence="2">The sequence shown here is derived from an EMBL/GenBank/DDBJ whole genome shotgun (WGS) entry which is preliminary data.</text>
</comment>
<evidence type="ECO:0000313" key="3">
    <source>
        <dbReference type="Proteomes" id="UP001149165"/>
    </source>
</evidence>
<dbReference type="Proteomes" id="UP001149165">
    <property type="component" value="Unassembled WGS sequence"/>
</dbReference>
<keyword evidence="3" id="KW-1185">Reference proteome</keyword>
<protein>
    <submittedName>
        <fullName evidence="2">Uncharacterized protein</fullName>
    </submittedName>
</protein>
<reference evidence="2" key="2">
    <citation type="journal article" date="2023" name="IMA Fungus">
        <title>Comparative genomic study of the Penicillium genus elucidates a diverse pangenome and 15 lateral gene transfer events.</title>
        <authorList>
            <person name="Petersen C."/>
            <person name="Sorensen T."/>
            <person name="Nielsen M.R."/>
            <person name="Sondergaard T.E."/>
            <person name="Sorensen J.L."/>
            <person name="Fitzpatrick D.A."/>
            <person name="Frisvad J.C."/>
            <person name="Nielsen K.L."/>
        </authorList>
    </citation>
    <scope>NUCLEOTIDE SEQUENCE</scope>
    <source>
        <strain evidence="2">IBT 30069</strain>
    </source>
</reference>
<accession>A0A9W9K0Z4</accession>
<dbReference type="AlphaFoldDB" id="A0A9W9K0Z4"/>
<evidence type="ECO:0000313" key="2">
    <source>
        <dbReference type="EMBL" id="KAJ5088666.1"/>
    </source>
</evidence>
<feature type="compositionally biased region" description="Polar residues" evidence="1">
    <location>
        <begin position="1"/>
        <end position="13"/>
    </location>
</feature>
<organism evidence="2 3">
    <name type="scientific">Penicillium angulare</name>
    <dbReference type="NCBI Taxonomy" id="116970"/>
    <lineage>
        <taxon>Eukaryota</taxon>
        <taxon>Fungi</taxon>
        <taxon>Dikarya</taxon>
        <taxon>Ascomycota</taxon>
        <taxon>Pezizomycotina</taxon>
        <taxon>Eurotiomycetes</taxon>
        <taxon>Eurotiomycetidae</taxon>
        <taxon>Eurotiales</taxon>
        <taxon>Aspergillaceae</taxon>
        <taxon>Penicillium</taxon>
    </lineage>
</organism>
<sequence length="63" mass="6793">MSEGSAKTDSISLLNLDCGDVSPKLESTEEAESLEAAQETAQSLNEMQKVEAVEELHVEDVRA</sequence>
<evidence type="ECO:0000256" key="1">
    <source>
        <dbReference type="SAM" id="MobiDB-lite"/>
    </source>
</evidence>
<reference evidence="2" key="1">
    <citation type="submission" date="2022-11" db="EMBL/GenBank/DDBJ databases">
        <authorList>
            <person name="Petersen C."/>
        </authorList>
    </citation>
    <scope>NUCLEOTIDE SEQUENCE</scope>
    <source>
        <strain evidence="2">IBT 30069</strain>
    </source>
</reference>
<feature type="region of interest" description="Disordered" evidence="1">
    <location>
        <begin position="1"/>
        <end position="42"/>
    </location>
</feature>
<proteinExistence type="predicted"/>
<name>A0A9W9K0Z4_9EURO</name>
<dbReference type="EMBL" id="JAPQKH010000007">
    <property type="protein sequence ID" value="KAJ5088666.1"/>
    <property type="molecule type" value="Genomic_DNA"/>
</dbReference>
<gene>
    <name evidence="2" type="ORF">N7456_012282</name>
</gene>